<dbReference type="NCBIfam" id="TIGR01007">
    <property type="entry name" value="eps_fam"/>
    <property type="match status" value="1"/>
</dbReference>
<comment type="similarity">
    <text evidence="1">Belongs to the CpsD/CapB family.</text>
</comment>
<keyword evidence="4" id="KW-0547">Nucleotide-binding</keyword>
<dbReference type="InterPro" id="IPR005702">
    <property type="entry name" value="Wzc-like_C"/>
</dbReference>
<dbReference type="Proteomes" id="UP000539064">
    <property type="component" value="Unassembled WGS sequence"/>
</dbReference>
<protein>
    <recommendedName>
        <fullName evidence="2">non-specific protein-tyrosine kinase</fullName>
        <ecNumber evidence="2">2.7.10.2</ecNumber>
    </recommendedName>
</protein>
<keyword evidence="6" id="KW-0067">ATP-binding</keyword>
<feature type="domain" description="AAA" evidence="9">
    <location>
        <begin position="35"/>
        <end position="194"/>
    </location>
</feature>
<comment type="caution">
    <text evidence="10">The sequence shown here is derived from an EMBL/GenBank/DDBJ whole genome shotgun (WGS) entry which is preliminary data.</text>
</comment>
<evidence type="ECO:0000256" key="4">
    <source>
        <dbReference type="ARBA" id="ARBA00022741"/>
    </source>
</evidence>
<evidence type="ECO:0000313" key="10">
    <source>
        <dbReference type="EMBL" id="KGL37569.1"/>
    </source>
</evidence>
<evidence type="ECO:0000313" key="13">
    <source>
        <dbReference type="EMBL" id="MBC2168231.1"/>
    </source>
</evidence>
<dbReference type="GO" id="GO:0005886">
    <property type="term" value="C:plasma membrane"/>
    <property type="evidence" value="ECO:0007669"/>
    <property type="project" value="TreeGrafter"/>
</dbReference>
<accession>A0A099VVN6</accession>
<dbReference type="InterPro" id="IPR025669">
    <property type="entry name" value="AAA_dom"/>
</dbReference>
<evidence type="ECO:0000256" key="6">
    <source>
        <dbReference type="ARBA" id="ARBA00022840"/>
    </source>
</evidence>
<dbReference type="eggNOG" id="COG0489">
    <property type="taxonomic scope" value="Bacteria"/>
</dbReference>
<evidence type="ECO:0000256" key="3">
    <source>
        <dbReference type="ARBA" id="ARBA00022679"/>
    </source>
</evidence>
<dbReference type="EMBL" id="JAARVD010000002">
    <property type="protein sequence ID" value="MBC1795720.1"/>
    <property type="molecule type" value="Genomic_DNA"/>
</dbReference>
<dbReference type="Proteomes" id="UP000029844">
    <property type="component" value="Unassembled WGS sequence"/>
</dbReference>
<dbReference type="GO" id="GO:0004715">
    <property type="term" value="F:non-membrane spanning protein tyrosine kinase activity"/>
    <property type="evidence" value="ECO:0007669"/>
    <property type="project" value="UniProtKB-EC"/>
</dbReference>
<keyword evidence="3" id="KW-0808">Transferase</keyword>
<dbReference type="EMBL" id="JAARVG010000011">
    <property type="protein sequence ID" value="MBC1794126.1"/>
    <property type="molecule type" value="Genomic_DNA"/>
</dbReference>
<evidence type="ECO:0000313" key="15">
    <source>
        <dbReference type="Proteomes" id="UP000519573"/>
    </source>
</evidence>
<evidence type="ECO:0000256" key="2">
    <source>
        <dbReference type="ARBA" id="ARBA00011903"/>
    </source>
</evidence>
<dbReference type="RefSeq" id="WP_052167724.1">
    <property type="nucleotide sequence ID" value="NZ_CBCSHQ010000009.1"/>
</dbReference>
<dbReference type="PANTHER" id="PTHR32309:SF13">
    <property type="entry name" value="FERRIC ENTEROBACTIN TRANSPORT PROTEIN FEPE"/>
    <property type="match status" value="1"/>
</dbReference>
<evidence type="ECO:0000313" key="16">
    <source>
        <dbReference type="Proteomes" id="UP000539064"/>
    </source>
</evidence>
<dbReference type="InterPro" id="IPR050445">
    <property type="entry name" value="Bact_polysacc_biosynth/exp"/>
</dbReference>
<evidence type="ECO:0000313" key="17">
    <source>
        <dbReference type="Proteomes" id="UP000548082"/>
    </source>
</evidence>
<keyword evidence="5 11" id="KW-0418">Kinase</keyword>
<evidence type="ECO:0000256" key="7">
    <source>
        <dbReference type="ARBA" id="ARBA00023137"/>
    </source>
</evidence>
<dbReference type="SUPFAM" id="SSF52540">
    <property type="entry name" value="P-loop containing nucleoside triphosphate hydrolases"/>
    <property type="match status" value="1"/>
</dbReference>
<dbReference type="GO" id="GO:0005524">
    <property type="term" value="F:ATP binding"/>
    <property type="evidence" value="ECO:0007669"/>
    <property type="project" value="UniProtKB-KW"/>
</dbReference>
<dbReference type="STRING" id="1552123.EP57_16200"/>
<reference evidence="15 16" key="2">
    <citation type="submission" date="2020-03" db="EMBL/GenBank/DDBJ databases">
        <title>Soil Listeria distribution.</title>
        <authorList>
            <person name="Liao J."/>
            <person name="Wiedmann M."/>
        </authorList>
    </citation>
    <scope>NUCLEOTIDE SEQUENCE [LARGE SCALE GENOMIC DNA]</scope>
    <source>
        <strain evidence="13 15">FSL L7-0245</strain>
        <strain evidence="11 16">FSL L7-0978</strain>
        <strain evidence="12 17">FSL L7-0990</strain>
    </source>
</reference>
<dbReference type="OrthoDB" id="9794577at2"/>
<dbReference type="GeneID" id="58718873"/>
<name>A0A099VVN6_9LIST</name>
<comment type="catalytic activity">
    <reaction evidence="8">
        <text>L-tyrosyl-[protein] + ATP = O-phospho-L-tyrosyl-[protein] + ADP + H(+)</text>
        <dbReference type="Rhea" id="RHEA:10596"/>
        <dbReference type="Rhea" id="RHEA-COMP:10136"/>
        <dbReference type="Rhea" id="RHEA-COMP:20101"/>
        <dbReference type="ChEBI" id="CHEBI:15378"/>
        <dbReference type="ChEBI" id="CHEBI:30616"/>
        <dbReference type="ChEBI" id="CHEBI:46858"/>
        <dbReference type="ChEBI" id="CHEBI:61978"/>
        <dbReference type="ChEBI" id="CHEBI:456216"/>
        <dbReference type="EC" id="2.7.10.2"/>
    </reaction>
</comment>
<evidence type="ECO:0000313" key="14">
    <source>
        <dbReference type="Proteomes" id="UP000029844"/>
    </source>
</evidence>
<evidence type="ECO:0000313" key="11">
    <source>
        <dbReference type="EMBL" id="MBC1794126.1"/>
    </source>
</evidence>
<evidence type="ECO:0000256" key="5">
    <source>
        <dbReference type="ARBA" id="ARBA00022777"/>
    </source>
</evidence>
<evidence type="ECO:0000259" key="9">
    <source>
        <dbReference type="Pfam" id="PF13614"/>
    </source>
</evidence>
<dbReference type="InterPro" id="IPR027417">
    <property type="entry name" value="P-loop_NTPase"/>
</dbReference>
<dbReference type="Pfam" id="PF13614">
    <property type="entry name" value="AAA_31"/>
    <property type="match status" value="1"/>
</dbReference>
<dbReference type="PANTHER" id="PTHR32309">
    <property type="entry name" value="TYROSINE-PROTEIN KINASE"/>
    <property type="match status" value="1"/>
</dbReference>
<dbReference type="EMBL" id="JAARYH010000013">
    <property type="protein sequence ID" value="MBC2168231.1"/>
    <property type="molecule type" value="Genomic_DNA"/>
</dbReference>
<organism evidence="10 14">
    <name type="scientific">Listeria booriae</name>
    <dbReference type="NCBI Taxonomy" id="1552123"/>
    <lineage>
        <taxon>Bacteria</taxon>
        <taxon>Bacillati</taxon>
        <taxon>Bacillota</taxon>
        <taxon>Bacilli</taxon>
        <taxon>Bacillales</taxon>
        <taxon>Listeriaceae</taxon>
        <taxon>Listeria</taxon>
    </lineage>
</organism>
<keyword evidence="7" id="KW-0829">Tyrosine-protein kinase</keyword>
<dbReference type="Proteomes" id="UP000548082">
    <property type="component" value="Unassembled WGS sequence"/>
</dbReference>
<gene>
    <name evidence="10" type="ORF">EP57_16200</name>
    <name evidence="11" type="ORF">HCA52_11895</name>
    <name evidence="12" type="ORF">HCA55_03230</name>
    <name evidence="13" type="ORF">HCB26_16775</name>
</gene>
<proteinExistence type="inferred from homology"/>
<reference evidence="10 14" key="1">
    <citation type="submission" date="2014-05" db="EMBL/GenBank/DDBJ databases">
        <title>Novel Listeriaceae from food processing environments.</title>
        <authorList>
            <person name="den Bakker H.C."/>
        </authorList>
    </citation>
    <scope>NUCLEOTIDE SEQUENCE [LARGE SCALE GENOMIC DNA]</scope>
    <source>
        <strain evidence="10 14">FSL A5-0281</strain>
    </source>
</reference>
<keyword evidence="14" id="KW-1185">Reference proteome</keyword>
<dbReference type="AlphaFoldDB" id="A0A099VVN6"/>
<dbReference type="EC" id="2.7.10.2" evidence="2"/>
<evidence type="ECO:0000256" key="1">
    <source>
        <dbReference type="ARBA" id="ARBA00007316"/>
    </source>
</evidence>
<sequence length="216" mass="24416">MRTKEMLNENLFFQEQMAHIRTTIELSGQRDTQAISVTSSLSSEGKSSIAIGIARSFAEAGKKVLLIDSDFRRPSVHKKLGLSNAVGFCDVLKEDYTLTECMKDIGVQGLDILTSGLVEDSPSILFDATTLKKFILEVKKEYDLVIIDTPPVLLVPEVKTILNHSDATLLVVKYDEVRKEEVERTYRVLNQVSATCLGIVFNRVKVKVKDRYRYYY</sequence>
<dbReference type="Gene3D" id="3.40.50.300">
    <property type="entry name" value="P-loop containing nucleotide triphosphate hydrolases"/>
    <property type="match status" value="1"/>
</dbReference>
<evidence type="ECO:0000256" key="8">
    <source>
        <dbReference type="ARBA" id="ARBA00051245"/>
    </source>
</evidence>
<dbReference type="Proteomes" id="UP000519573">
    <property type="component" value="Unassembled WGS sequence"/>
</dbReference>
<evidence type="ECO:0000313" key="12">
    <source>
        <dbReference type="EMBL" id="MBC1795720.1"/>
    </source>
</evidence>
<dbReference type="CDD" id="cd05387">
    <property type="entry name" value="BY-kinase"/>
    <property type="match status" value="1"/>
</dbReference>
<dbReference type="EMBL" id="JNFA01000031">
    <property type="protein sequence ID" value="KGL37569.1"/>
    <property type="molecule type" value="Genomic_DNA"/>
</dbReference>